<dbReference type="GO" id="GO:0016746">
    <property type="term" value="F:acyltransferase activity"/>
    <property type="evidence" value="ECO:0007669"/>
    <property type="project" value="UniProtKB-KW"/>
</dbReference>
<keyword evidence="3" id="KW-0808">Transferase</keyword>
<evidence type="ECO:0000256" key="4">
    <source>
        <dbReference type="ARBA" id="ARBA00023098"/>
    </source>
</evidence>
<comment type="pathway">
    <text evidence="1">Lipid metabolism.</text>
</comment>
<evidence type="ECO:0000313" key="7">
    <source>
        <dbReference type="Proteomes" id="UP001354989"/>
    </source>
</evidence>
<reference evidence="6 7" key="1">
    <citation type="submission" date="2021-12" db="EMBL/GenBank/DDBJ databases">
        <title>Genome sequencing of bacteria with rrn-lacking chromosome and rrn-plasmid.</title>
        <authorList>
            <person name="Anda M."/>
            <person name="Iwasaki W."/>
        </authorList>
    </citation>
    <scope>NUCLEOTIDE SEQUENCE [LARGE SCALE GENOMIC DNA]</scope>
    <source>
        <strain evidence="6 7">NBRC 101262</strain>
    </source>
</reference>
<name>A0ABN6L847_9BACT</name>
<dbReference type="SUPFAM" id="SSF55729">
    <property type="entry name" value="Acyl-CoA N-acyltransferases (Nat)"/>
    <property type="match status" value="1"/>
</dbReference>
<keyword evidence="4" id="KW-0443">Lipid metabolism</keyword>
<dbReference type="PANTHER" id="PTHR37323:SF1">
    <property type="entry name" value="L-ORNITHINE N(ALPHA)-ACYLTRANSFERASE"/>
    <property type="match status" value="1"/>
</dbReference>
<dbReference type="InterPro" id="IPR052351">
    <property type="entry name" value="Ornithine_N-alpha-AT"/>
</dbReference>
<protein>
    <submittedName>
        <fullName evidence="6">Glycerol acyltransferase</fullName>
    </submittedName>
</protein>
<evidence type="ECO:0000256" key="3">
    <source>
        <dbReference type="ARBA" id="ARBA00022679"/>
    </source>
</evidence>
<dbReference type="RefSeq" id="WP_338398005.1">
    <property type="nucleotide sequence ID" value="NZ_AP025292.1"/>
</dbReference>
<dbReference type="EMBL" id="AP025292">
    <property type="protein sequence ID" value="BDC99003.1"/>
    <property type="molecule type" value="Genomic_DNA"/>
</dbReference>
<evidence type="ECO:0000313" key="6">
    <source>
        <dbReference type="EMBL" id="BDC99003.1"/>
    </source>
</evidence>
<dbReference type="Proteomes" id="UP001354989">
    <property type="component" value="Chromosome"/>
</dbReference>
<proteinExistence type="predicted"/>
<dbReference type="PANTHER" id="PTHR37323">
    <property type="entry name" value="GCN5-RELATED N-ACETYLTRANSFERASE"/>
    <property type="match status" value="1"/>
</dbReference>
<evidence type="ECO:0000256" key="1">
    <source>
        <dbReference type="ARBA" id="ARBA00005189"/>
    </source>
</evidence>
<accession>A0ABN6L847</accession>
<dbReference type="InterPro" id="IPR016181">
    <property type="entry name" value="Acyl_CoA_acyltransferase"/>
</dbReference>
<evidence type="ECO:0000256" key="2">
    <source>
        <dbReference type="ARBA" id="ARBA00022516"/>
    </source>
</evidence>
<keyword evidence="7" id="KW-1185">Reference proteome</keyword>
<dbReference type="Pfam" id="PF13444">
    <property type="entry name" value="Acetyltransf_5"/>
    <property type="match status" value="1"/>
</dbReference>
<keyword evidence="2" id="KW-0444">Lipid biosynthesis</keyword>
<dbReference type="Gene3D" id="3.40.630.30">
    <property type="match status" value="1"/>
</dbReference>
<gene>
    <name evidence="6" type="ORF">PEPS_12840</name>
</gene>
<keyword evidence="5 6" id="KW-0012">Acyltransferase</keyword>
<sequence>MKRDISKKEFYEALNKGALKLETSSLFQTFNSKGLENDQQGHSFFDTFFDDLNIDIEVNPRELRRIPKSGAFVTVSNNPFGYVDFMALLHLVSARRDDFMIGEERSVNIEALSPYLTDDKESFSEVLKASISKEQGLGLFPSGNVESYYTDDKEIADRQWDFSLLSEIRDANVPIIPIYIQGQNDVFFHLMEASKSDKELDLSKWATPGRKTLRMRIGNPISVEEQQNFKDANRFSRFLRVKTMMLGCLLEPQINSEGFFNKTSIVASNVDKDLEVEEIIDAVPVSVIEQELEEIKDLKVLTNSVYDAYVSSSRRIPNILREIGRLREITFRAVGEGTNKAVDLDEYDLYYHHLFVWDTENKKIVGSYRIGKGQEIMNKYGIKGFYTSSLFHMDPAFSHYLERGCELGRSFVRSEYQLKRLPLYLLWQGLLSLMFSEKNNYQYLLGPVSISNEYTDLSKSLIAQFVKKYYFDHELAKLIHPLNEFKIDLSDLDHEPLWDFTGDDFQRFDKLIGDVDPKHHGVPILLKKYIKQSGKILAFNVDPDFNDAIDGFLLLNMEDIPQDQLADLTKNMDV</sequence>
<organism evidence="6 7">
    <name type="scientific">Persicobacter psychrovividus</name>
    <dbReference type="NCBI Taxonomy" id="387638"/>
    <lineage>
        <taxon>Bacteria</taxon>
        <taxon>Pseudomonadati</taxon>
        <taxon>Bacteroidota</taxon>
        <taxon>Cytophagia</taxon>
        <taxon>Cytophagales</taxon>
        <taxon>Persicobacteraceae</taxon>
        <taxon>Persicobacter</taxon>
    </lineage>
</organism>
<evidence type="ECO:0000256" key="5">
    <source>
        <dbReference type="ARBA" id="ARBA00023315"/>
    </source>
</evidence>